<evidence type="ECO:0000256" key="2">
    <source>
        <dbReference type="ARBA" id="ARBA00023008"/>
    </source>
</evidence>
<gene>
    <name evidence="4" type="ORF">JWG45_03065</name>
</gene>
<dbReference type="RefSeq" id="WP_205278313.1">
    <property type="nucleotide sequence ID" value="NZ_JAFFPU010000012.1"/>
</dbReference>
<name>A0ABS2U8M2_9LEPT</name>
<dbReference type="InterPro" id="IPR013766">
    <property type="entry name" value="Thioredoxin_domain"/>
</dbReference>
<dbReference type="PROSITE" id="PS51352">
    <property type="entry name" value="THIOREDOXIN_2"/>
    <property type="match status" value="1"/>
</dbReference>
<keyword evidence="2" id="KW-0186">Copper</keyword>
<dbReference type="Gene3D" id="3.40.30.10">
    <property type="entry name" value="Glutaredoxin"/>
    <property type="match status" value="1"/>
</dbReference>
<evidence type="ECO:0000256" key="1">
    <source>
        <dbReference type="ARBA" id="ARBA00010996"/>
    </source>
</evidence>
<proteinExistence type="inferred from homology"/>
<dbReference type="EMBL" id="JAFFPU010000012">
    <property type="protein sequence ID" value="MBM9576124.1"/>
    <property type="molecule type" value="Genomic_DNA"/>
</dbReference>
<evidence type="ECO:0000313" key="4">
    <source>
        <dbReference type="EMBL" id="MBM9576124.1"/>
    </source>
</evidence>
<protein>
    <submittedName>
        <fullName evidence="4">SCO family protein</fullName>
    </submittedName>
</protein>
<dbReference type="InterPro" id="IPR036249">
    <property type="entry name" value="Thioredoxin-like_sf"/>
</dbReference>
<dbReference type="InterPro" id="IPR003782">
    <property type="entry name" value="SCO1/SenC"/>
</dbReference>
<evidence type="ECO:0000313" key="5">
    <source>
        <dbReference type="Proteomes" id="UP000724686"/>
    </source>
</evidence>
<reference evidence="4 5" key="1">
    <citation type="submission" date="2021-02" db="EMBL/GenBank/DDBJ databases">
        <title>Leptospira ainlahdjerensis sp. nov., Leptospira ainazelensis sp. nov., Leptospira abararensis sp. nov. and Leptospira chreensis sp. nov., four new species isolated from water sources in Algeria.</title>
        <authorList>
            <person name="Amara Korba A."/>
            <person name="Kainiu M."/>
            <person name="Vincent A.T."/>
            <person name="Mariet J.-F."/>
            <person name="Veyrier F.J."/>
            <person name="Goarant C."/>
            <person name="Picardeau M."/>
        </authorList>
    </citation>
    <scope>NUCLEOTIDE SEQUENCE [LARGE SCALE GENOMIC DNA]</scope>
    <source>
        <strain evidence="4 5">201903070</strain>
    </source>
</reference>
<dbReference type="Pfam" id="PF02630">
    <property type="entry name" value="SCO1-SenC"/>
    <property type="match status" value="1"/>
</dbReference>
<dbReference type="Proteomes" id="UP000724686">
    <property type="component" value="Unassembled WGS sequence"/>
</dbReference>
<keyword evidence="5" id="KW-1185">Reference proteome</keyword>
<comment type="similarity">
    <text evidence="1">Belongs to the SCO1/2 family.</text>
</comment>
<accession>A0ABS2U8M2</accession>
<organism evidence="4 5">
    <name type="scientific">Leptospira ainlahdjerensis</name>
    <dbReference type="NCBI Taxonomy" id="2810033"/>
    <lineage>
        <taxon>Bacteria</taxon>
        <taxon>Pseudomonadati</taxon>
        <taxon>Spirochaetota</taxon>
        <taxon>Spirochaetia</taxon>
        <taxon>Leptospirales</taxon>
        <taxon>Leptospiraceae</taxon>
        <taxon>Leptospira</taxon>
    </lineage>
</organism>
<comment type="caution">
    <text evidence="4">The sequence shown here is derived from an EMBL/GenBank/DDBJ whole genome shotgun (WGS) entry which is preliminary data.</text>
</comment>
<sequence length="200" mass="23402">MNYRSIISKFISVSIILVCFYFVFAANPFVIGDLKHPDSGLKVDRELPKFKIRNAEGFFISDSDLQIRKYLIYFAYGECKSVCRTGLSKLETFFSKEEFKSWGFVLISLSPKEDREKQSWMRKYLSRWKRQPILLLPEDRQEAERIAGLFQVAVSKGTDDEILHRNPLFITDDNGRIRIVYPDLSVISEESFRNLEAKIH</sequence>
<dbReference type="SUPFAM" id="SSF52833">
    <property type="entry name" value="Thioredoxin-like"/>
    <property type="match status" value="1"/>
</dbReference>
<feature type="domain" description="Thioredoxin" evidence="3">
    <location>
        <begin position="41"/>
        <end position="200"/>
    </location>
</feature>
<evidence type="ECO:0000259" key="3">
    <source>
        <dbReference type="PROSITE" id="PS51352"/>
    </source>
</evidence>